<organism evidence="5 6">
    <name type="scientific">Paractinoplanes deccanensis</name>
    <dbReference type="NCBI Taxonomy" id="113561"/>
    <lineage>
        <taxon>Bacteria</taxon>
        <taxon>Bacillati</taxon>
        <taxon>Actinomycetota</taxon>
        <taxon>Actinomycetes</taxon>
        <taxon>Micromonosporales</taxon>
        <taxon>Micromonosporaceae</taxon>
        <taxon>Paractinoplanes</taxon>
    </lineage>
</organism>
<feature type="domain" description="CBM20" evidence="4">
    <location>
        <begin position="1"/>
        <end position="99"/>
    </location>
</feature>
<comment type="caution">
    <text evidence="5">The sequence shown here is derived from an EMBL/GenBank/DDBJ whole genome shotgun (WGS) entry which is preliminary data.</text>
</comment>
<dbReference type="InterPro" id="IPR013783">
    <property type="entry name" value="Ig-like_fold"/>
</dbReference>
<keyword evidence="6" id="KW-1185">Reference proteome</keyword>
<reference evidence="5 6" key="1">
    <citation type="submission" date="2021-01" db="EMBL/GenBank/DDBJ databases">
        <title>Whole genome shotgun sequence of Actinoplanes deccanensis NBRC 13994.</title>
        <authorList>
            <person name="Komaki H."/>
            <person name="Tamura T."/>
        </authorList>
    </citation>
    <scope>NUCLEOTIDE SEQUENCE [LARGE SCALE GENOMIC DNA]</scope>
    <source>
        <strain evidence="5 6">NBRC 13994</strain>
    </source>
</reference>
<name>A0ABQ3Y1I0_9ACTN</name>
<dbReference type="SMART" id="SM01065">
    <property type="entry name" value="CBM_2"/>
    <property type="match status" value="1"/>
</dbReference>
<dbReference type="Proteomes" id="UP000609879">
    <property type="component" value="Unassembled WGS sequence"/>
</dbReference>
<dbReference type="Pfam" id="PF00686">
    <property type="entry name" value="CBM_20"/>
    <property type="match status" value="1"/>
</dbReference>
<sequence>MLAPPGTPPGATLYLPGNIAELGPWDPGKPAMTDRGNGIGEATITVPDGTDIQYKYTRGSWETVEEWGSITGTNNRSVTVDGGITRTMLVDDTSTAWDDPGVPDTHLAIQYWRDPLVVSASAAGSAVTVRFQRDIQPARADYSGSVTVTGPSGPVAGAAGEPTPGTLLWTPSATLAPGSYTVTVTGVSSTGPAGVPMREPYVTTVTVP</sequence>
<comment type="catalytic activity">
    <reaction evidence="1">
        <text>Endohydrolysis of (1-&gt;4)-alpha-D-glucosidic linkages in polysaccharides containing three or more (1-&gt;4)-alpha-linked D-glucose units.</text>
        <dbReference type="EC" id="3.2.1.1"/>
    </reaction>
</comment>
<evidence type="ECO:0000259" key="4">
    <source>
        <dbReference type="PROSITE" id="PS51166"/>
    </source>
</evidence>
<accession>A0ABQ3Y1I0</accession>
<gene>
    <name evidence="5" type="ORF">Ade02nite_24810</name>
</gene>
<dbReference type="SUPFAM" id="SSF49452">
    <property type="entry name" value="Starch-binding domain-like"/>
    <property type="match status" value="1"/>
</dbReference>
<dbReference type="InterPro" id="IPR002044">
    <property type="entry name" value="CBM20"/>
</dbReference>
<dbReference type="Gene3D" id="2.60.40.10">
    <property type="entry name" value="Immunoglobulins"/>
    <property type="match status" value="1"/>
</dbReference>
<dbReference type="RefSeq" id="WP_239168713.1">
    <property type="nucleotide sequence ID" value="NZ_BAAABO010000027.1"/>
</dbReference>
<evidence type="ECO:0000313" key="5">
    <source>
        <dbReference type="EMBL" id="GID73840.1"/>
    </source>
</evidence>
<evidence type="ECO:0000313" key="6">
    <source>
        <dbReference type="Proteomes" id="UP000609879"/>
    </source>
</evidence>
<evidence type="ECO:0000256" key="1">
    <source>
        <dbReference type="ARBA" id="ARBA00000548"/>
    </source>
</evidence>
<dbReference type="InterPro" id="IPR013784">
    <property type="entry name" value="Carb-bd-like_fold"/>
</dbReference>
<evidence type="ECO:0000256" key="2">
    <source>
        <dbReference type="ARBA" id="ARBA00012595"/>
    </source>
</evidence>
<dbReference type="EMBL" id="BOMI01000041">
    <property type="protein sequence ID" value="GID73840.1"/>
    <property type="molecule type" value="Genomic_DNA"/>
</dbReference>
<evidence type="ECO:0000256" key="3">
    <source>
        <dbReference type="ARBA" id="ARBA00030238"/>
    </source>
</evidence>
<dbReference type="PROSITE" id="PS51166">
    <property type="entry name" value="CBM20"/>
    <property type="match status" value="1"/>
</dbReference>
<proteinExistence type="predicted"/>
<dbReference type="EC" id="3.2.1.1" evidence="2"/>
<protein>
    <recommendedName>
        <fullName evidence="2">alpha-amylase</fullName>
        <ecNumber evidence="2">3.2.1.1</ecNumber>
    </recommendedName>
    <alternativeName>
        <fullName evidence="3">1,4-alpha-D-glucan glucanohydrolase</fullName>
    </alternativeName>
</protein>